<reference evidence="2 3" key="1">
    <citation type="submission" date="2016-02" db="EMBL/GenBank/DDBJ databases">
        <authorList>
            <person name="Wen L."/>
            <person name="He K."/>
            <person name="Yang H."/>
        </authorList>
    </citation>
    <scope>NUCLEOTIDE SEQUENCE [LARGE SCALE GENOMIC DNA]</scope>
    <source>
        <strain evidence="2 3">GED7880</strain>
    </source>
</reference>
<gene>
    <name evidence="2" type="ORF">HMPREF3202_01727</name>
</gene>
<dbReference type="Proteomes" id="UP000070093">
    <property type="component" value="Unassembled WGS sequence"/>
</dbReference>
<dbReference type="STRING" id="28125.HMPREF3202_01727"/>
<keyword evidence="1" id="KW-1133">Transmembrane helix</keyword>
<evidence type="ECO:0000313" key="3">
    <source>
        <dbReference type="Proteomes" id="UP000070093"/>
    </source>
</evidence>
<proteinExistence type="predicted"/>
<keyword evidence="1" id="KW-0472">Membrane</keyword>
<feature type="transmembrane region" description="Helical" evidence="1">
    <location>
        <begin position="162"/>
        <end position="182"/>
    </location>
</feature>
<sequence>MLGRFEELAGSILVPYLLGDDMSSAEGGEVALLPVAVLGRLGQEQIAGVIQERSLIEVSLETAGEETHLLLLQVRTVALLDKPILLVYDAVGRQHLDCLYPRRMDRGILRTRHRIEFGQVHTESDRDVGVLRDDAALFDGKQREAVFQRGGFQYVSHSLSSFPLFVLLRSLLFRLGSSLYRSRRGMRRRLMR</sequence>
<accession>A0A137SSP3</accession>
<dbReference type="EMBL" id="LTAG01000103">
    <property type="protein sequence ID" value="KXO15500.1"/>
    <property type="molecule type" value="Genomic_DNA"/>
</dbReference>
<dbReference type="AlphaFoldDB" id="A0A137SSP3"/>
<organism evidence="2 3">
    <name type="scientific">Prevotella bivia</name>
    <dbReference type="NCBI Taxonomy" id="28125"/>
    <lineage>
        <taxon>Bacteria</taxon>
        <taxon>Pseudomonadati</taxon>
        <taxon>Bacteroidota</taxon>
        <taxon>Bacteroidia</taxon>
        <taxon>Bacteroidales</taxon>
        <taxon>Prevotellaceae</taxon>
        <taxon>Prevotella</taxon>
    </lineage>
</organism>
<protein>
    <submittedName>
        <fullName evidence="2">Uncharacterized protein</fullName>
    </submittedName>
</protein>
<keyword evidence="1" id="KW-0812">Transmembrane</keyword>
<evidence type="ECO:0000313" key="2">
    <source>
        <dbReference type="EMBL" id="KXO15500.1"/>
    </source>
</evidence>
<evidence type="ECO:0000256" key="1">
    <source>
        <dbReference type="SAM" id="Phobius"/>
    </source>
</evidence>
<comment type="caution">
    <text evidence="2">The sequence shown here is derived from an EMBL/GenBank/DDBJ whole genome shotgun (WGS) entry which is preliminary data.</text>
</comment>
<name>A0A137SSP3_9BACT</name>